<dbReference type="VEuPathDB" id="CryptoDB:Cvel_6991"/>
<feature type="compositionally biased region" description="Low complexity" evidence="6">
    <location>
        <begin position="511"/>
        <end position="533"/>
    </location>
</feature>
<dbReference type="Pfam" id="PF09070">
    <property type="entry name" value="PFU"/>
    <property type="match status" value="1"/>
</dbReference>
<dbReference type="PANTHER" id="PTHR19849:SF0">
    <property type="entry name" value="PHOSPHOLIPASE A-2-ACTIVATING PROTEIN"/>
    <property type="match status" value="1"/>
</dbReference>
<evidence type="ECO:0000259" key="7">
    <source>
        <dbReference type="PROSITE" id="PS51394"/>
    </source>
</evidence>
<dbReference type="Pfam" id="PF08324">
    <property type="entry name" value="PUL"/>
    <property type="match status" value="1"/>
</dbReference>
<dbReference type="Pfam" id="PF00400">
    <property type="entry name" value="WD40"/>
    <property type="match status" value="5"/>
</dbReference>
<protein>
    <recommendedName>
        <fullName evidence="10">PUL domain-containing protein</fullName>
    </recommendedName>
</protein>
<dbReference type="InterPro" id="IPR013535">
    <property type="entry name" value="PUL_dom"/>
</dbReference>
<name>A0A0G4HIU9_9ALVE</name>
<evidence type="ECO:0000256" key="2">
    <source>
        <dbReference type="ARBA" id="ARBA00022490"/>
    </source>
</evidence>
<evidence type="ECO:0000313" key="9">
    <source>
        <dbReference type="EMBL" id="CEM43940.1"/>
    </source>
</evidence>
<evidence type="ECO:0000259" key="8">
    <source>
        <dbReference type="PROSITE" id="PS51396"/>
    </source>
</evidence>
<dbReference type="InterPro" id="IPR036322">
    <property type="entry name" value="WD40_repeat_dom_sf"/>
</dbReference>
<feature type="domain" description="PUL" evidence="8">
    <location>
        <begin position="536"/>
        <end position="814"/>
    </location>
</feature>
<dbReference type="GO" id="GO:0005634">
    <property type="term" value="C:nucleus"/>
    <property type="evidence" value="ECO:0007669"/>
    <property type="project" value="TreeGrafter"/>
</dbReference>
<dbReference type="InterPro" id="IPR015943">
    <property type="entry name" value="WD40/YVTN_repeat-like_dom_sf"/>
</dbReference>
<comment type="subcellular location">
    <subcellularLocation>
        <location evidence="1">Cytoplasm</location>
    </subcellularLocation>
</comment>
<dbReference type="GO" id="GO:0005737">
    <property type="term" value="C:cytoplasm"/>
    <property type="evidence" value="ECO:0007669"/>
    <property type="project" value="UniProtKB-SubCell"/>
</dbReference>
<dbReference type="GO" id="GO:0043161">
    <property type="term" value="P:proteasome-mediated ubiquitin-dependent protein catabolic process"/>
    <property type="evidence" value="ECO:0007669"/>
    <property type="project" value="TreeGrafter"/>
</dbReference>
<dbReference type="InterPro" id="IPR038122">
    <property type="entry name" value="PFU_sf"/>
</dbReference>
<dbReference type="EMBL" id="CDMZ01002796">
    <property type="protein sequence ID" value="CEM43940.1"/>
    <property type="molecule type" value="Genomic_DNA"/>
</dbReference>
<dbReference type="Gene3D" id="1.25.10.10">
    <property type="entry name" value="Leucine-rich Repeat Variant"/>
    <property type="match status" value="1"/>
</dbReference>
<feature type="repeat" description="WD" evidence="5">
    <location>
        <begin position="41"/>
        <end position="71"/>
    </location>
</feature>
<evidence type="ECO:0000256" key="5">
    <source>
        <dbReference type="PROSITE-ProRule" id="PRU00221"/>
    </source>
</evidence>
<dbReference type="InterPro" id="IPR015155">
    <property type="entry name" value="PFU"/>
</dbReference>
<dbReference type="PROSITE" id="PS51396">
    <property type="entry name" value="PUL"/>
    <property type="match status" value="1"/>
</dbReference>
<dbReference type="SUPFAM" id="SSF48371">
    <property type="entry name" value="ARM repeat"/>
    <property type="match status" value="1"/>
</dbReference>
<keyword evidence="4" id="KW-0677">Repeat</keyword>
<dbReference type="PROSITE" id="PS50082">
    <property type="entry name" value="WD_REPEATS_2"/>
    <property type="match status" value="2"/>
</dbReference>
<dbReference type="Gene3D" id="2.130.10.10">
    <property type="entry name" value="YVTN repeat-like/Quinoprotein amine dehydrogenase"/>
    <property type="match status" value="1"/>
</dbReference>
<evidence type="ECO:0000256" key="6">
    <source>
        <dbReference type="SAM" id="MobiDB-lite"/>
    </source>
</evidence>
<dbReference type="GO" id="GO:0010992">
    <property type="term" value="P:ubiquitin recycling"/>
    <property type="evidence" value="ECO:0007669"/>
    <property type="project" value="TreeGrafter"/>
</dbReference>
<keyword evidence="3 5" id="KW-0853">WD repeat</keyword>
<dbReference type="InterPro" id="IPR016024">
    <property type="entry name" value="ARM-type_fold"/>
</dbReference>
<dbReference type="PROSITE" id="PS51394">
    <property type="entry name" value="PFU"/>
    <property type="match status" value="1"/>
</dbReference>
<feature type="domain" description="PFU" evidence="7">
    <location>
        <begin position="392"/>
        <end position="502"/>
    </location>
</feature>
<sequence>MTYVGRRGVAACGVWTATNGQVVLAIIWMEVEGQYGLSQQLIGHSKGVRCVCVLPDGRLLSGGQDGLVILWAKEEETGKFKVQKQLEHHTNFVYAVCASAIHDPLTFYTGGYDKRIFRLSADGDPFMQFEGHQGPVCSLLENGKALFSGSWDGTAKVWSLETGACDLTLSGHTHAVSLNVLVNGEVVTGSQDKCLRFWKNGHCHKVVTDAHEDIIRGICVFSSGVLTCSNDGVVKLWTLEGEEMKQIPAHSSYIYDVKASLNERPDGLPSHFYSVSDDRSLKVWEPDNSDPSQVLMHAKTVFQVAVLPNSDVLTACEDGVLRLWTKEEKRYAPAEERAAQSEQAEQAAVELQQKGAEAIDAANLPDASMAPTMRGIRIGQTKLFKEGNSAVVYQWNGQGWDKLGEVVGKAPGQEGNTPPMLGGKRQYEGDRYFEAGEYDYVFDVEIGEGSGYKKLPYRRGENPLLVAEKFCVRENIGKSAVDQVAGFIRQNTGQGTPLQQQYAQGGGGGAAPKAAPSAPAAPKAAAPTAPGGAKSKHFPIHDILTFQFQAAKVIDPLFKKLKELDAELPEGTEYKLDANDHIYFQEMIARFKNPNFLKQEFRRCEMHIIFEKFIRWEASKAFPVMDLWRIMALHPKSADLHKASDDGWQYIAHALFVMKQDINGPGCMLGCRYLSNLFVNPTNKSVMIRRCPQVLDALSDLAGSTNKNVRAGAATVLVNYAVSFRDSHKEGTLDDRLQLLSLGAEFLQNENDPESCYRLFAALGTLLLSPAEGFGESLLESAKALEVGAAVAKAASTCGADARVQEAARDLQGILK</sequence>
<dbReference type="SUPFAM" id="SSF50978">
    <property type="entry name" value="WD40 repeat-like"/>
    <property type="match status" value="1"/>
</dbReference>
<evidence type="ECO:0008006" key="10">
    <source>
        <dbReference type="Google" id="ProtNLM"/>
    </source>
</evidence>
<dbReference type="Gene3D" id="3.10.20.870">
    <property type="entry name" value="PFU (PLAA family ubiquitin binding), C-terminal domain"/>
    <property type="match status" value="1"/>
</dbReference>
<reference evidence="9" key="1">
    <citation type="submission" date="2014-11" db="EMBL/GenBank/DDBJ databases">
        <authorList>
            <person name="Otto D Thomas"/>
            <person name="Naeem Raeece"/>
        </authorList>
    </citation>
    <scope>NUCLEOTIDE SEQUENCE</scope>
</reference>
<dbReference type="PANTHER" id="PTHR19849">
    <property type="entry name" value="PHOSPHOLIPASE A-2-ACTIVATING PROTEIN"/>
    <property type="match status" value="1"/>
</dbReference>
<feature type="region of interest" description="Disordered" evidence="6">
    <location>
        <begin position="497"/>
        <end position="533"/>
    </location>
</feature>
<evidence type="ECO:0000256" key="3">
    <source>
        <dbReference type="ARBA" id="ARBA00022574"/>
    </source>
</evidence>
<dbReference type="CDD" id="cd00200">
    <property type="entry name" value="WD40"/>
    <property type="match status" value="1"/>
</dbReference>
<dbReference type="InterPro" id="IPR001680">
    <property type="entry name" value="WD40_rpt"/>
</dbReference>
<evidence type="ECO:0000256" key="4">
    <source>
        <dbReference type="ARBA" id="ARBA00022737"/>
    </source>
</evidence>
<evidence type="ECO:0000256" key="1">
    <source>
        <dbReference type="ARBA" id="ARBA00004496"/>
    </source>
</evidence>
<feature type="repeat" description="WD" evidence="5">
    <location>
        <begin position="129"/>
        <end position="168"/>
    </location>
</feature>
<accession>A0A0G4HIU9</accession>
<proteinExistence type="predicted"/>
<dbReference type="AlphaFoldDB" id="A0A0G4HIU9"/>
<dbReference type="SMART" id="SM00320">
    <property type="entry name" value="WD40"/>
    <property type="match status" value="7"/>
</dbReference>
<keyword evidence="2" id="KW-0963">Cytoplasm</keyword>
<dbReference type="PhylomeDB" id="A0A0G4HIU9"/>
<organism evidence="9">
    <name type="scientific">Chromera velia CCMP2878</name>
    <dbReference type="NCBI Taxonomy" id="1169474"/>
    <lineage>
        <taxon>Eukaryota</taxon>
        <taxon>Sar</taxon>
        <taxon>Alveolata</taxon>
        <taxon>Colpodellida</taxon>
        <taxon>Chromeraceae</taxon>
        <taxon>Chromera</taxon>
    </lineage>
</organism>
<dbReference type="InterPro" id="IPR011989">
    <property type="entry name" value="ARM-like"/>
</dbReference>
<dbReference type="GO" id="GO:0043130">
    <property type="term" value="F:ubiquitin binding"/>
    <property type="evidence" value="ECO:0007669"/>
    <property type="project" value="TreeGrafter"/>
</dbReference>
<gene>
    <name evidence="9" type="ORF">Cvel_6991</name>
</gene>